<accession>A0ABY8EYP7</accession>
<evidence type="ECO:0000313" key="1">
    <source>
        <dbReference type="EMBL" id="WFD49098.1"/>
    </source>
</evidence>
<dbReference type="Proteomes" id="UP000818624">
    <property type="component" value="Chromosome 4"/>
</dbReference>
<keyword evidence="2" id="KW-1185">Reference proteome</keyword>
<protein>
    <submittedName>
        <fullName evidence="1">Uncharacterized protein</fullName>
    </submittedName>
</protein>
<evidence type="ECO:0000313" key="2">
    <source>
        <dbReference type="Proteomes" id="UP000818624"/>
    </source>
</evidence>
<dbReference type="Pfam" id="PF19117">
    <property type="entry name" value="Mim2"/>
    <property type="match status" value="1"/>
</dbReference>
<organism evidence="1 2">
    <name type="scientific">Malassezia furfur</name>
    <name type="common">Pityriasis versicolor infection agent</name>
    <name type="synonym">Pityrosporum furfur</name>
    <dbReference type="NCBI Taxonomy" id="55194"/>
    <lineage>
        <taxon>Eukaryota</taxon>
        <taxon>Fungi</taxon>
        <taxon>Dikarya</taxon>
        <taxon>Basidiomycota</taxon>
        <taxon>Ustilaginomycotina</taxon>
        <taxon>Malasseziomycetes</taxon>
        <taxon>Malasseziales</taxon>
        <taxon>Malasseziaceae</taxon>
        <taxon>Malassezia</taxon>
    </lineage>
</organism>
<dbReference type="PANTHER" id="PTHR28230:SF1">
    <property type="entry name" value="MITOCHONDRIAL IMPORT PROTEIN 2"/>
    <property type="match status" value="1"/>
</dbReference>
<dbReference type="EMBL" id="CP046237">
    <property type="protein sequence ID" value="WFD49098.1"/>
    <property type="molecule type" value="Genomic_DNA"/>
</dbReference>
<proteinExistence type="predicted"/>
<name>A0ABY8EYP7_MALFU</name>
<reference evidence="1 2" key="1">
    <citation type="journal article" date="2020" name="Elife">
        <title>Loss of centromere function drives karyotype evolution in closely related Malassezia species.</title>
        <authorList>
            <person name="Sankaranarayanan S.R."/>
            <person name="Ianiri G."/>
            <person name="Coelho M.A."/>
            <person name="Reza M.H."/>
            <person name="Thimmappa B.C."/>
            <person name="Ganguly P."/>
            <person name="Vadnala R.N."/>
            <person name="Sun S."/>
            <person name="Siddharthan R."/>
            <person name="Tellgren-Roth C."/>
            <person name="Dawson T.L."/>
            <person name="Heitman J."/>
            <person name="Sanyal K."/>
        </authorList>
    </citation>
    <scope>NUCLEOTIDE SEQUENCE [LARGE SCALE GENOMIC DNA]</scope>
    <source>
        <strain evidence="1">CBS14141</strain>
    </source>
</reference>
<gene>
    <name evidence="1" type="ORF">GLX27_003776</name>
</gene>
<dbReference type="PANTHER" id="PTHR28230">
    <property type="entry name" value="CHROMOSOME 1, WHOLE GENOME SHOTGUN SEQUENCE"/>
    <property type="match status" value="1"/>
</dbReference>
<sequence length="130" mass="15100">MATSPEREAADPDWIRQYKEMASGPHTDLPQTKRALPAYLDDEAEKQPIPSPWQHVMQTNLSTDSVTSSEAFEREQDRLALQEWDEGVRQLQMAFQLVLIPFFGRWLGRRWSYWCTSSASHPVFARYLQG</sequence>
<dbReference type="InterPro" id="IPR037652">
    <property type="entry name" value="Mim2"/>
</dbReference>